<dbReference type="InterPro" id="IPR005805">
    <property type="entry name" value="Rieske_Fe-S_prot_C"/>
</dbReference>
<dbReference type="GO" id="GO:0051537">
    <property type="term" value="F:2 iron, 2 sulfur cluster binding"/>
    <property type="evidence" value="ECO:0007669"/>
    <property type="project" value="UniProtKB-KW"/>
</dbReference>
<dbReference type="Gene3D" id="2.102.10.10">
    <property type="entry name" value="Rieske [2Fe-2S] iron-sulphur domain"/>
    <property type="match status" value="1"/>
</dbReference>
<evidence type="ECO:0000256" key="6">
    <source>
        <dbReference type="ARBA" id="ARBA00034078"/>
    </source>
</evidence>
<evidence type="ECO:0000256" key="5">
    <source>
        <dbReference type="ARBA" id="ARBA00023157"/>
    </source>
</evidence>
<dbReference type="GO" id="GO:0046872">
    <property type="term" value="F:metal ion binding"/>
    <property type="evidence" value="ECO:0007669"/>
    <property type="project" value="UniProtKB-KW"/>
</dbReference>
<evidence type="ECO:0000256" key="1">
    <source>
        <dbReference type="ARBA" id="ARBA00022714"/>
    </source>
</evidence>
<reference evidence="9" key="1">
    <citation type="submission" date="2020-11" db="EMBL/GenBank/DDBJ databases">
        <title>Complete genome sequence of a novel pathogenic Methylobacterium strain isolated from rice in Vietnam.</title>
        <authorList>
            <person name="Lai K."/>
            <person name="Okazaki S."/>
            <person name="Higashi K."/>
            <person name="Mori H."/>
            <person name="Toyoda A."/>
            <person name="Kurokawa K."/>
        </authorList>
    </citation>
    <scope>NUCLEOTIDE SEQUENCE</scope>
    <source>
        <strain evidence="9">VL1</strain>
    </source>
</reference>
<evidence type="ECO:0000313" key="9">
    <source>
        <dbReference type="EMBL" id="BCM83171.1"/>
    </source>
</evidence>
<organism evidence="9 10">
    <name type="scientific">Methylobacterium indicum</name>
    <dbReference type="NCBI Taxonomy" id="1775910"/>
    <lineage>
        <taxon>Bacteria</taxon>
        <taxon>Pseudomonadati</taxon>
        <taxon>Pseudomonadota</taxon>
        <taxon>Alphaproteobacteria</taxon>
        <taxon>Hyphomicrobiales</taxon>
        <taxon>Methylobacteriaceae</taxon>
        <taxon>Methylobacterium</taxon>
    </lineage>
</organism>
<dbReference type="InterPro" id="IPR017941">
    <property type="entry name" value="Rieske_2Fe-2S"/>
</dbReference>
<dbReference type="EMBL" id="AP024145">
    <property type="protein sequence ID" value="BCM83171.1"/>
    <property type="molecule type" value="Genomic_DNA"/>
</dbReference>
<keyword evidence="4" id="KW-0411">Iron-sulfur</keyword>
<keyword evidence="1" id="KW-0001">2Fe-2S</keyword>
<dbReference type="CDD" id="cd03467">
    <property type="entry name" value="Rieske"/>
    <property type="match status" value="1"/>
</dbReference>
<dbReference type="PANTHER" id="PTHR10134">
    <property type="entry name" value="CYTOCHROME B-C1 COMPLEX SUBUNIT RIESKE, MITOCHONDRIAL"/>
    <property type="match status" value="1"/>
</dbReference>
<evidence type="ECO:0000256" key="4">
    <source>
        <dbReference type="ARBA" id="ARBA00023014"/>
    </source>
</evidence>
<dbReference type="PRINTS" id="PR00162">
    <property type="entry name" value="RIESKE"/>
</dbReference>
<protein>
    <submittedName>
        <fullName evidence="9">Rieske iron-sulfur protein</fullName>
    </submittedName>
</protein>
<dbReference type="PROSITE" id="PS51318">
    <property type="entry name" value="TAT"/>
    <property type="match status" value="1"/>
</dbReference>
<dbReference type="InterPro" id="IPR014349">
    <property type="entry name" value="Rieske_Fe-S_prot"/>
</dbReference>
<accession>A0A8H8WRQ6</accession>
<name>A0A8H8WRQ6_9HYPH</name>
<keyword evidence="2" id="KW-0479">Metal-binding</keyword>
<proteinExistence type="predicted"/>
<evidence type="ECO:0000256" key="3">
    <source>
        <dbReference type="ARBA" id="ARBA00023004"/>
    </source>
</evidence>
<dbReference type="GO" id="GO:0016020">
    <property type="term" value="C:membrane"/>
    <property type="evidence" value="ECO:0007669"/>
    <property type="project" value="InterPro"/>
</dbReference>
<evidence type="ECO:0000313" key="10">
    <source>
        <dbReference type="Proteomes" id="UP000663508"/>
    </source>
</evidence>
<evidence type="ECO:0000256" key="7">
    <source>
        <dbReference type="SAM" id="SignalP"/>
    </source>
</evidence>
<feature type="domain" description="Rieske" evidence="8">
    <location>
        <begin position="135"/>
        <end position="204"/>
    </location>
</feature>
<keyword evidence="3" id="KW-0408">Iron</keyword>
<feature type="signal peptide" evidence="7">
    <location>
        <begin position="1"/>
        <end position="40"/>
    </location>
</feature>
<keyword evidence="7" id="KW-0732">Signal</keyword>
<feature type="chain" id="PRO_5034759507" evidence="7">
    <location>
        <begin position="41"/>
        <end position="219"/>
    </location>
</feature>
<dbReference type="InterPro" id="IPR006311">
    <property type="entry name" value="TAT_signal"/>
</dbReference>
<dbReference type="InterPro" id="IPR036922">
    <property type="entry name" value="Rieske_2Fe-2S_sf"/>
</dbReference>
<evidence type="ECO:0000256" key="2">
    <source>
        <dbReference type="ARBA" id="ARBA00022723"/>
    </source>
</evidence>
<evidence type="ECO:0000259" key="8">
    <source>
        <dbReference type="PROSITE" id="PS51296"/>
    </source>
</evidence>
<dbReference type="RefSeq" id="WP_207182248.1">
    <property type="nucleotide sequence ID" value="NZ_AP024145.1"/>
</dbReference>
<dbReference type="Proteomes" id="UP000663508">
    <property type="component" value="Chromosome"/>
</dbReference>
<dbReference type="PROSITE" id="PS51296">
    <property type="entry name" value="RIESKE"/>
    <property type="match status" value="1"/>
</dbReference>
<dbReference type="KEGG" id="mind:mvi_16320"/>
<dbReference type="SUPFAM" id="SSF50022">
    <property type="entry name" value="ISP domain"/>
    <property type="match status" value="1"/>
</dbReference>
<dbReference type="Pfam" id="PF00355">
    <property type="entry name" value="Rieske"/>
    <property type="match status" value="1"/>
</dbReference>
<keyword evidence="5" id="KW-1015">Disulfide bond</keyword>
<gene>
    <name evidence="9" type="ORF">mvi_16320</name>
</gene>
<comment type="cofactor">
    <cofactor evidence="6">
        <name>[2Fe-2S] cluster</name>
        <dbReference type="ChEBI" id="CHEBI:190135"/>
    </cofactor>
</comment>
<sequence>MTDETTQEPCAGGCTGAPLPRRGLLTAGLALLLAPADALAAAEPAGGQVPAANASTVKAPNPKSMRPQPGDTFAYLSGEAKDQKVMAADLKAGDPPRLVYPVDPATGTVRSGSRVNQILLIRTDPAALTAATAPRAADGLVAYSAICTHNGCPITLLNEDHRSVVCTCHGSRFDLADNGTVLTGPATRRLAGLPIAVTDGAVTVAGAFVGALGAAPSQQ</sequence>
<dbReference type="AlphaFoldDB" id="A0A8H8WRQ6"/>